<dbReference type="EMBL" id="GG692397">
    <property type="protein sequence ID" value="EER33721.1"/>
    <property type="molecule type" value="Genomic_DNA"/>
</dbReference>
<reference evidence="1 2" key="1">
    <citation type="journal article" date="2009" name="Nature">
        <title>Evolution of pathogenicity and sexual reproduction in eight Candida genomes.</title>
        <authorList>
            <person name="Butler G."/>
            <person name="Rasmussen M.D."/>
            <person name="Lin M.F."/>
            <person name="Santos M.A."/>
            <person name="Sakthikumar S."/>
            <person name="Munro C.A."/>
            <person name="Rheinbay E."/>
            <person name="Grabherr M."/>
            <person name="Forche A."/>
            <person name="Reedy J.L."/>
            <person name="Agrafioti I."/>
            <person name="Arnaud M.B."/>
            <person name="Bates S."/>
            <person name="Brown A.J."/>
            <person name="Brunke S."/>
            <person name="Costanzo M.C."/>
            <person name="Fitzpatrick D.A."/>
            <person name="de Groot P.W."/>
            <person name="Harris D."/>
            <person name="Hoyer L.L."/>
            <person name="Hube B."/>
            <person name="Klis F.M."/>
            <person name="Kodira C."/>
            <person name="Lennard N."/>
            <person name="Logue M.E."/>
            <person name="Martin R."/>
            <person name="Neiman A.M."/>
            <person name="Nikolaou E."/>
            <person name="Quail M.A."/>
            <person name="Quinn J."/>
            <person name="Santos M.C."/>
            <person name="Schmitzberger F.F."/>
            <person name="Sherlock G."/>
            <person name="Shah P."/>
            <person name="Silverstein K.A."/>
            <person name="Skrzypek M.S."/>
            <person name="Soll D."/>
            <person name="Staggs R."/>
            <person name="Stansfield I."/>
            <person name="Stumpf M.P."/>
            <person name="Sudbery P.E."/>
            <person name="Srikantha T."/>
            <person name="Zeng Q."/>
            <person name="Berman J."/>
            <person name="Berriman M."/>
            <person name="Heitman J."/>
            <person name="Gow N.A."/>
            <person name="Lorenz M.C."/>
            <person name="Birren B.W."/>
            <person name="Kellis M."/>
            <person name="Cuomo C.A."/>
        </authorList>
    </citation>
    <scope>NUCLEOTIDE SEQUENCE [LARGE SCALE GENOMIC DNA]</scope>
    <source>
        <strain evidence="2">ATCC MYA-3404 / T1</strain>
    </source>
</reference>
<evidence type="ECO:0000313" key="1">
    <source>
        <dbReference type="EMBL" id="EER33721.1"/>
    </source>
</evidence>
<dbReference type="VEuPathDB" id="FungiDB:CTRG_02539"/>
<name>C5M817_CANTT</name>
<dbReference type="AlphaFoldDB" id="C5M817"/>
<accession>C5M817</accession>
<dbReference type="eggNOG" id="ENOG502T4A0">
    <property type="taxonomic scope" value="Eukaryota"/>
</dbReference>
<sequence>MIQKSSSLPNLQDTGTNVNTTMFGNRRISICDLNNINDEINHQHHNQHHHSQPNNQYDSLMYSNLSTTDTPNTPRNLIHRSKTVHELPTNKEQQQEDALPPIYFNEQFSHFHFRNHKRRNSVALKFEEPKIL</sequence>
<dbReference type="InterPro" id="IPR031426">
    <property type="entry name" value="DUF4667"/>
</dbReference>
<protein>
    <submittedName>
        <fullName evidence="1">Uncharacterized protein</fullName>
    </submittedName>
</protein>
<dbReference type="KEGG" id="ctp:CTRG_02539"/>
<organism evidence="1 2">
    <name type="scientific">Candida tropicalis (strain ATCC MYA-3404 / T1)</name>
    <name type="common">Yeast</name>
    <dbReference type="NCBI Taxonomy" id="294747"/>
    <lineage>
        <taxon>Eukaryota</taxon>
        <taxon>Fungi</taxon>
        <taxon>Dikarya</taxon>
        <taxon>Ascomycota</taxon>
        <taxon>Saccharomycotina</taxon>
        <taxon>Pichiomycetes</taxon>
        <taxon>Debaryomycetaceae</taxon>
        <taxon>Candida/Lodderomyces clade</taxon>
        <taxon>Candida</taxon>
    </lineage>
</organism>
<dbReference type="Pfam" id="PF15700">
    <property type="entry name" value="DUF4667"/>
    <property type="match status" value="1"/>
</dbReference>
<dbReference type="GeneID" id="8299135"/>
<dbReference type="OrthoDB" id="4012581at2759"/>
<dbReference type="RefSeq" id="XP_002548242.1">
    <property type="nucleotide sequence ID" value="XM_002548196.1"/>
</dbReference>
<dbReference type="HOGENOM" id="CLU_1916811_0_0_1"/>
<gene>
    <name evidence="1" type="ORF">CTRG_02539</name>
</gene>
<proteinExistence type="predicted"/>
<evidence type="ECO:0000313" key="2">
    <source>
        <dbReference type="Proteomes" id="UP000002037"/>
    </source>
</evidence>
<dbReference type="Proteomes" id="UP000002037">
    <property type="component" value="Unassembled WGS sequence"/>
</dbReference>
<keyword evidence="2" id="KW-1185">Reference proteome</keyword>